<dbReference type="InterPro" id="IPR006531">
    <property type="entry name" value="Gp5/Vgr_OB"/>
</dbReference>
<dbReference type="Gene3D" id="4.10.220.110">
    <property type="match status" value="1"/>
</dbReference>
<feature type="region of interest" description="Disordered" evidence="2">
    <location>
        <begin position="497"/>
        <end position="517"/>
    </location>
</feature>
<proteinExistence type="inferred from homology"/>
<dbReference type="Proteomes" id="UP000317093">
    <property type="component" value="Chromosome"/>
</dbReference>
<name>A0A518AY44_9BACT</name>
<evidence type="ECO:0000313" key="4">
    <source>
        <dbReference type="EMBL" id="QDU59646.1"/>
    </source>
</evidence>
<dbReference type="InterPro" id="IPR006533">
    <property type="entry name" value="T6SS_Vgr_RhsGE"/>
</dbReference>
<dbReference type="OrthoDB" id="9762420at2"/>
<dbReference type="Pfam" id="PF05954">
    <property type="entry name" value="Phage_GPD"/>
    <property type="match status" value="1"/>
</dbReference>
<dbReference type="AlphaFoldDB" id="A0A518AY44"/>
<dbReference type="EMBL" id="CP036279">
    <property type="protein sequence ID" value="QDU59646.1"/>
    <property type="molecule type" value="Genomic_DNA"/>
</dbReference>
<dbReference type="Gene3D" id="2.40.50.230">
    <property type="entry name" value="Gp5 N-terminal domain"/>
    <property type="match status" value="1"/>
</dbReference>
<reference evidence="4 5" key="1">
    <citation type="submission" date="2019-02" db="EMBL/GenBank/DDBJ databases">
        <title>Deep-cultivation of Planctomycetes and their phenomic and genomic characterization uncovers novel biology.</title>
        <authorList>
            <person name="Wiegand S."/>
            <person name="Jogler M."/>
            <person name="Boedeker C."/>
            <person name="Pinto D."/>
            <person name="Vollmers J."/>
            <person name="Rivas-Marin E."/>
            <person name="Kohn T."/>
            <person name="Peeters S.H."/>
            <person name="Heuer A."/>
            <person name="Rast P."/>
            <person name="Oberbeckmann S."/>
            <person name="Bunk B."/>
            <person name="Jeske O."/>
            <person name="Meyerdierks A."/>
            <person name="Storesund J.E."/>
            <person name="Kallscheuer N."/>
            <person name="Luecker S."/>
            <person name="Lage O.M."/>
            <person name="Pohl T."/>
            <person name="Merkel B.J."/>
            <person name="Hornburger P."/>
            <person name="Mueller R.-W."/>
            <person name="Bruemmer F."/>
            <person name="Labrenz M."/>
            <person name="Spormann A.M."/>
            <person name="Op den Camp H."/>
            <person name="Overmann J."/>
            <person name="Amann R."/>
            <person name="Jetten M.S.M."/>
            <person name="Mascher T."/>
            <person name="Medema M.H."/>
            <person name="Devos D.P."/>
            <person name="Kaster A.-K."/>
            <person name="Ovreas L."/>
            <person name="Rohde M."/>
            <person name="Galperin M.Y."/>
            <person name="Jogler C."/>
        </authorList>
    </citation>
    <scope>NUCLEOTIDE SEQUENCE [LARGE SCALE GENOMIC DNA]</scope>
    <source>
        <strain evidence="4 5">Pan216</strain>
    </source>
</reference>
<keyword evidence="5" id="KW-1185">Reference proteome</keyword>
<feature type="region of interest" description="Disordered" evidence="2">
    <location>
        <begin position="1"/>
        <end position="21"/>
    </location>
</feature>
<sequence>MTTGHRQESSPRDHSQEMSTHWASFETSLGADVLEPIRIKGHEGISEIFEFEIELRASNEHSIPFDKIVGRPASLRLTQPGGHTRHINGVVSQFREGLRRPASTTYKAKLVSPLWMWKHNVQNRIFKDQTVPQIVASVLRGLKVSTKHLHEVYESHYHCIQHGESDCAFVRRLLEEEGISFYHGHEKGDDTLYLFDPSDKTTTHAPVLHGLDPISFNPVNGGQREHATVRTWNMAQAVRPEKHVVRDRHFQLSSTLLDGSSSTAESVRMGKRTIPLVQRGEVYDGLANFAHRVDEVTPQGSQQSDKLDRLHSRKELVATYRAQAEIAESLWVEGSSDAAMMTPGYRMRLTDHEFADGEYLVVRVEHEGTLSSTDTGTGNAYRNTFRCVSDLVPYRPSRSTPAPKIGTQVAQVVCPDGEEIFTDRYGRVQVRYPWQRDDKGNHGTTSWIRVRHPMAGKGFGSQTLPRANHELVVTFVDGDVDQPLGLGCLFNEDNKPPFPLPANRTQSGIKTQTYKGGSDEYSGLVIEDREGVEHLNLHSQRHMTHSAGLDSYHNTGGSHHTNAGRRMVRQVGGIPFTSRNAYMAGKSGSGSGDGSGWEQESPFAWNPSLPGAPGTDSDIVIGHKAEQVLGLFYEIYYGSHNEPCMNPLGVAYALPPLYPAFSGAAALGLSFLGFTSPTVQGNLGIVLATSSSTVYGTCWKVQRGPVIEQKLSFDKPSAWSGINIAITVAATLYMIMDGLNVFLRGLLAHNYTEKATDNPSEASKYGSIEAGLGFLFLEIQFILLAVWLTLEASLTTVKFLKIKVEDWVAISTALATGNPAAVVDAGYKEQTSVYNTLQQDLLVREDSSIMGVALEAEAAAEEATLGIPEYITCDSVWTMSSPIVCLMSNPDLLDELNGITFSAYGPTGSIGLLASTGVHLQAGLPAYIDISGVGETGLIEIDPGPLGTTMIKSGLVEIPCIIIDPATGITITSETMISLVVDETNIEITPAGVEINCGASSITITPAEGIVVTSPAINKVAEADVSEETPEYNEEGANLTVTGIINKV</sequence>
<comment type="similarity">
    <text evidence="1">Belongs to the VgrG protein family.</text>
</comment>
<accession>A0A518AY44</accession>
<dbReference type="Gene3D" id="3.55.50.10">
    <property type="entry name" value="Baseplate protein-like domains"/>
    <property type="match status" value="1"/>
</dbReference>
<dbReference type="Gene3D" id="2.30.110.50">
    <property type="match status" value="1"/>
</dbReference>
<feature type="compositionally biased region" description="Basic and acidic residues" evidence="2">
    <location>
        <begin position="1"/>
        <end position="16"/>
    </location>
</feature>
<dbReference type="KEGG" id="knv:Pan216_04770"/>
<evidence type="ECO:0000256" key="2">
    <source>
        <dbReference type="SAM" id="MobiDB-lite"/>
    </source>
</evidence>
<dbReference type="NCBIfam" id="TIGR03361">
    <property type="entry name" value="VI_Rhs_Vgr"/>
    <property type="match status" value="1"/>
</dbReference>
<evidence type="ECO:0000313" key="5">
    <source>
        <dbReference type="Proteomes" id="UP000317093"/>
    </source>
</evidence>
<dbReference type="SUPFAM" id="SSF69349">
    <property type="entry name" value="Phage fibre proteins"/>
    <property type="match status" value="1"/>
</dbReference>
<feature type="compositionally biased region" description="Polar residues" evidence="2">
    <location>
        <begin position="503"/>
        <end position="515"/>
    </location>
</feature>
<dbReference type="SUPFAM" id="SSF69255">
    <property type="entry name" value="gp5 N-terminal domain-like"/>
    <property type="match status" value="1"/>
</dbReference>
<dbReference type="RefSeq" id="WP_145254245.1">
    <property type="nucleotide sequence ID" value="NZ_CP036279.1"/>
</dbReference>
<evidence type="ECO:0000259" key="3">
    <source>
        <dbReference type="Pfam" id="PF04717"/>
    </source>
</evidence>
<feature type="domain" description="Gp5/Type VI secretion system Vgr protein OB-fold" evidence="3">
    <location>
        <begin position="423"/>
        <end position="490"/>
    </location>
</feature>
<protein>
    <submittedName>
        <fullName evidence="4">Phage-related baseplate assembly protein</fullName>
    </submittedName>
</protein>
<dbReference type="SUPFAM" id="SSF69279">
    <property type="entry name" value="Phage tail proteins"/>
    <property type="match status" value="2"/>
</dbReference>
<gene>
    <name evidence="4" type="ORF">Pan216_04770</name>
</gene>
<organism evidence="4 5">
    <name type="scientific">Kolteria novifilia</name>
    <dbReference type="NCBI Taxonomy" id="2527975"/>
    <lineage>
        <taxon>Bacteria</taxon>
        <taxon>Pseudomonadati</taxon>
        <taxon>Planctomycetota</taxon>
        <taxon>Planctomycetia</taxon>
        <taxon>Kolteriales</taxon>
        <taxon>Kolteriaceae</taxon>
        <taxon>Kolteria</taxon>
    </lineage>
</organism>
<dbReference type="InterPro" id="IPR037026">
    <property type="entry name" value="Vgr_OB-fold_dom_sf"/>
</dbReference>
<feature type="region of interest" description="Disordered" evidence="2">
    <location>
        <begin position="583"/>
        <end position="609"/>
    </location>
</feature>
<dbReference type="Pfam" id="PF04717">
    <property type="entry name" value="Phage_base_V"/>
    <property type="match status" value="1"/>
</dbReference>
<dbReference type="NCBIfam" id="TIGR01646">
    <property type="entry name" value="vgr_GE"/>
    <property type="match status" value="1"/>
</dbReference>
<evidence type="ECO:0000256" key="1">
    <source>
        <dbReference type="ARBA" id="ARBA00005558"/>
    </source>
</evidence>
<dbReference type="InterPro" id="IPR017847">
    <property type="entry name" value="T6SS_RhsGE_Vgr_subset"/>
</dbReference>